<proteinExistence type="predicted"/>
<evidence type="ECO:0000313" key="1">
    <source>
        <dbReference type="EMBL" id="MBX71252.1"/>
    </source>
</evidence>
<name>A0A2P2QW70_RHIMU</name>
<dbReference type="AlphaFoldDB" id="A0A2P2QW70"/>
<sequence>MKVGKCMLLLICCQHVTRTVNNKISHHFPK</sequence>
<dbReference type="EMBL" id="GGEC01090768">
    <property type="protein sequence ID" value="MBX71252.1"/>
    <property type="molecule type" value="Transcribed_RNA"/>
</dbReference>
<organism evidence="1">
    <name type="scientific">Rhizophora mucronata</name>
    <name type="common">Asiatic mangrove</name>
    <dbReference type="NCBI Taxonomy" id="61149"/>
    <lineage>
        <taxon>Eukaryota</taxon>
        <taxon>Viridiplantae</taxon>
        <taxon>Streptophyta</taxon>
        <taxon>Embryophyta</taxon>
        <taxon>Tracheophyta</taxon>
        <taxon>Spermatophyta</taxon>
        <taxon>Magnoliopsida</taxon>
        <taxon>eudicotyledons</taxon>
        <taxon>Gunneridae</taxon>
        <taxon>Pentapetalae</taxon>
        <taxon>rosids</taxon>
        <taxon>fabids</taxon>
        <taxon>Malpighiales</taxon>
        <taxon>Rhizophoraceae</taxon>
        <taxon>Rhizophora</taxon>
    </lineage>
</organism>
<accession>A0A2P2QW70</accession>
<protein>
    <submittedName>
        <fullName evidence="1">Uncharacterized protein</fullName>
    </submittedName>
</protein>
<reference evidence="1" key="1">
    <citation type="submission" date="2018-02" db="EMBL/GenBank/DDBJ databases">
        <title>Rhizophora mucronata_Transcriptome.</title>
        <authorList>
            <person name="Meera S.P."/>
            <person name="Sreeshan A."/>
            <person name="Augustine A."/>
        </authorList>
    </citation>
    <scope>NUCLEOTIDE SEQUENCE</scope>
    <source>
        <tissue evidence="1">Leaf</tissue>
    </source>
</reference>